<dbReference type="EMBL" id="JAUSZI010000002">
    <property type="protein sequence ID" value="MDQ1031453.1"/>
    <property type="molecule type" value="Genomic_DNA"/>
</dbReference>
<feature type="transmembrane region" description="Helical" evidence="1">
    <location>
        <begin position="109"/>
        <end position="129"/>
    </location>
</feature>
<protein>
    <recommendedName>
        <fullName evidence="4">Integral membrane protein</fullName>
    </recommendedName>
</protein>
<keyword evidence="3" id="KW-1185">Reference proteome</keyword>
<feature type="transmembrane region" description="Helical" evidence="1">
    <location>
        <begin position="37"/>
        <end position="57"/>
    </location>
</feature>
<feature type="transmembrane region" description="Helical" evidence="1">
    <location>
        <begin position="222"/>
        <end position="244"/>
    </location>
</feature>
<feature type="transmembrane region" description="Helical" evidence="1">
    <location>
        <begin position="188"/>
        <end position="210"/>
    </location>
</feature>
<evidence type="ECO:0000313" key="2">
    <source>
        <dbReference type="EMBL" id="MDQ1031453.1"/>
    </source>
</evidence>
<feature type="transmembrane region" description="Helical" evidence="1">
    <location>
        <begin position="149"/>
        <end position="167"/>
    </location>
</feature>
<sequence length="459" mass="50054">MTAILTAVNLFMALVCTGVGIAKVVAVRRDTELTLKITALVLLFAGMIFFLTLPVVYRRVGIALSSPSVATLMIDTATLVCVGLAHLLTQLWHPRRRERGVLRRTISRWVLFYAAAIVIMAVLFFEADLSGPAHPLQFVVAYGHVPEVFALQIVYLTALSIAVVVTVRQCGGLAAPGNPGLDQSVRMFALAVSLDLAKAACTLLAMLSAVSGFHRLNFLAEFAWVPTNVSGFAASYGLASLALASRRAETRDCDTLEPLWALVVVRDDDDHPDNDESGQRTPWWRQWCTRLAGWWRRWRASLAGWDVRFRLLRLLVEIRDGEAILSPWMSSAPSEAVARAFHEVRELVDSGRSEDEQAIGELAAHLDLNVDTVRYLISTGVGYDDEIAAQAAATLGVASHARAAFSPPLSADDVLEMLPGEDVPAAREREHLVNVARHLQENPLVDAVVARAAAARAHS</sequence>
<dbReference type="Proteomes" id="UP001230328">
    <property type="component" value="Unassembled WGS sequence"/>
</dbReference>
<proteinExistence type="predicted"/>
<gene>
    <name evidence="2" type="ORF">QF035_009035</name>
</gene>
<keyword evidence="1" id="KW-0472">Membrane</keyword>
<feature type="transmembrane region" description="Helical" evidence="1">
    <location>
        <begin position="69"/>
        <end position="88"/>
    </location>
</feature>
<keyword evidence="1" id="KW-0812">Transmembrane</keyword>
<dbReference type="RefSeq" id="WP_307527607.1">
    <property type="nucleotide sequence ID" value="NZ_JAUSZI010000002.1"/>
</dbReference>
<evidence type="ECO:0000256" key="1">
    <source>
        <dbReference type="SAM" id="Phobius"/>
    </source>
</evidence>
<comment type="caution">
    <text evidence="2">The sequence shown here is derived from an EMBL/GenBank/DDBJ whole genome shotgun (WGS) entry which is preliminary data.</text>
</comment>
<accession>A0ABU0T6M8</accession>
<organism evidence="2 3">
    <name type="scientific">Streptomyces umbrinus</name>
    <dbReference type="NCBI Taxonomy" id="67370"/>
    <lineage>
        <taxon>Bacteria</taxon>
        <taxon>Bacillati</taxon>
        <taxon>Actinomycetota</taxon>
        <taxon>Actinomycetes</taxon>
        <taxon>Kitasatosporales</taxon>
        <taxon>Streptomycetaceae</taxon>
        <taxon>Streptomyces</taxon>
        <taxon>Streptomyces phaeochromogenes group</taxon>
    </lineage>
</organism>
<evidence type="ECO:0008006" key="4">
    <source>
        <dbReference type="Google" id="ProtNLM"/>
    </source>
</evidence>
<name>A0ABU0T6M8_9ACTN</name>
<keyword evidence="1" id="KW-1133">Transmembrane helix</keyword>
<evidence type="ECO:0000313" key="3">
    <source>
        <dbReference type="Proteomes" id="UP001230328"/>
    </source>
</evidence>
<reference evidence="2 3" key="1">
    <citation type="submission" date="2023-07" db="EMBL/GenBank/DDBJ databases">
        <title>Comparative genomics of wheat-associated soil bacteria to identify genetic determinants of phenazine resistance.</title>
        <authorList>
            <person name="Mouncey N."/>
        </authorList>
    </citation>
    <scope>NUCLEOTIDE SEQUENCE [LARGE SCALE GENOMIC DNA]</scope>
    <source>
        <strain evidence="2 3">V2I4</strain>
    </source>
</reference>
<feature type="transmembrane region" description="Helical" evidence="1">
    <location>
        <begin position="6"/>
        <end position="25"/>
    </location>
</feature>